<dbReference type="OMA" id="SKCEDIP"/>
<evidence type="ECO:0000313" key="3">
    <source>
        <dbReference type="EMBL" id="KNC99521.1"/>
    </source>
</evidence>
<evidence type="ECO:0000313" key="4">
    <source>
        <dbReference type="Proteomes" id="UP000053201"/>
    </source>
</evidence>
<protein>
    <recommendedName>
        <fullName evidence="2">PH domain-containing protein</fullName>
    </recommendedName>
</protein>
<feature type="region of interest" description="Disordered" evidence="1">
    <location>
        <begin position="267"/>
        <end position="344"/>
    </location>
</feature>
<dbReference type="GeneID" id="27688337"/>
<feature type="compositionally biased region" description="Pro residues" evidence="1">
    <location>
        <begin position="298"/>
        <end position="308"/>
    </location>
</feature>
<feature type="domain" description="PH" evidence="2">
    <location>
        <begin position="690"/>
        <end position="797"/>
    </location>
</feature>
<reference evidence="3 4" key="1">
    <citation type="submission" date="2009-08" db="EMBL/GenBank/DDBJ databases">
        <title>The Genome Sequence of Spizellomyces punctatus strain DAOM BR117.</title>
        <authorList>
            <consortium name="The Broad Institute Genome Sequencing Platform"/>
            <person name="Russ C."/>
            <person name="Cuomo C."/>
            <person name="Shea T."/>
            <person name="Young S.K."/>
            <person name="Zeng Q."/>
            <person name="Koehrsen M."/>
            <person name="Haas B."/>
            <person name="Borodovsky M."/>
            <person name="Guigo R."/>
            <person name="Alvarado L."/>
            <person name="Berlin A."/>
            <person name="Bochicchio J."/>
            <person name="Borenstein D."/>
            <person name="Chapman S."/>
            <person name="Chen Z."/>
            <person name="Engels R."/>
            <person name="Freedman E."/>
            <person name="Gellesch M."/>
            <person name="Goldberg J."/>
            <person name="Griggs A."/>
            <person name="Gujja S."/>
            <person name="Heiman D."/>
            <person name="Hepburn T."/>
            <person name="Howarth C."/>
            <person name="Jen D."/>
            <person name="Larson L."/>
            <person name="Lewis B."/>
            <person name="Mehta T."/>
            <person name="Park D."/>
            <person name="Pearson M."/>
            <person name="Roberts A."/>
            <person name="Saif S."/>
            <person name="Shenoy N."/>
            <person name="Sisk P."/>
            <person name="Stolte C."/>
            <person name="Sykes S."/>
            <person name="Thomson T."/>
            <person name="Walk T."/>
            <person name="White J."/>
            <person name="Yandava C."/>
            <person name="Burger G."/>
            <person name="Gray M.W."/>
            <person name="Holland P.W.H."/>
            <person name="King N."/>
            <person name="Lang F.B.F."/>
            <person name="Roger A.J."/>
            <person name="Ruiz-Trillo I."/>
            <person name="Lander E."/>
            <person name="Nusbaum C."/>
        </authorList>
    </citation>
    <scope>NUCLEOTIDE SEQUENCE [LARGE SCALE GENOMIC DNA]</scope>
    <source>
        <strain evidence="3 4">DAOM BR117</strain>
    </source>
</reference>
<feature type="compositionally biased region" description="Polar residues" evidence="1">
    <location>
        <begin position="268"/>
        <end position="285"/>
    </location>
</feature>
<dbReference type="PANTHER" id="PTHR48125">
    <property type="entry name" value="LP07818P1"/>
    <property type="match status" value="1"/>
</dbReference>
<feature type="region of interest" description="Disordered" evidence="1">
    <location>
        <begin position="800"/>
        <end position="866"/>
    </location>
</feature>
<dbReference type="SMART" id="SM00233">
    <property type="entry name" value="PH"/>
    <property type="match status" value="1"/>
</dbReference>
<evidence type="ECO:0000259" key="2">
    <source>
        <dbReference type="SMART" id="SM00233"/>
    </source>
</evidence>
<feature type="compositionally biased region" description="Pro residues" evidence="1">
    <location>
        <begin position="843"/>
        <end position="860"/>
    </location>
</feature>
<keyword evidence="4" id="KW-1185">Reference proteome</keyword>
<dbReference type="SUPFAM" id="SSF50729">
    <property type="entry name" value="PH domain-like"/>
    <property type="match status" value="1"/>
</dbReference>
<evidence type="ECO:0000256" key="1">
    <source>
        <dbReference type="SAM" id="MobiDB-lite"/>
    </source>
</evidence>
<dbReference type="RefSeq" id="XP_016607561.1">
    <property type="nucleotide sequence ID" value="XM_016753151.1"/>
</dbReference>
<feature type="compositionally biased region" description="Polar residues" evidence="1">
    <location>
        <begin position="164"/>
        <end position="178"/>
    </location>
</feature>
<dbReference type="EMBL" id="KQ257457">
    <property type="protein sequence ID" value="KNC99521.1"/>
    <property type="molecule type" value="Genomic_DNA"/>
</dbReference>
<dbReference type="AlphaFoldDB" id="A0A0L0HER6"/>
<dbReference type="PANTHER" id="PTHR48125:SF10">
    <property type="entry name" value="OS12G0136300 PROTEIN"/>
    <property type="match status" value="1"/>
</dbReference>
<feature type="region of interest" description="Disordered" evidence="1">
    <location>
        <begin position="545"/>
        <end position="579"/>
    </location>
</feature>
<organism evidence="3 4">
    <name type="scientific">Spizellomyces punctatus (strain DAOM BR117)</name>
    <dbReference type="NCBI Taxonomy" id="645134"/>
    <lineage>
        <taxon>Eukaryota</taxon>
        <taxon>Fungi</taxon>
        <taxon>Fungi incertae sedis</taxon>
        <taxon>Chytridiomycota</taxon>
        <taxon>Chytridiomycota incertae sedis</taxon>
        <taxon>Chytridiomycetes</taxon>
        <taxon>Spizellomycetales</taxon>
        <taxon>Spizellomycetaceae</taxon>
        <taxon>Spizellomyces</taxon>
    </lineage>
</organism>
<sequence>MSEQREQLQDRQQLGEEDRSTTKGDAGTTKMEPLSEEVDTLETLVDQVMSTAPDLVITETKGDSTTPESELHRVQSCSSLLDAYLGLPTIPEDDNEENVIETHVGGDSAMSPLTPEVSLFAPVYLRTTSLAHLQTLCATLEELKAIKAKLATAGPVVEEDSESNRSSFTTCNSRTSTLVEDVEPEDTTQKSGSAAADAEAVGRTMQYHQGDGIVGRHGRTLPTIAEDETPPSSPVPIHRIFFEDEKNEPTHPPPSAPLPPIVEDKSTELTASEEQSAGSVRSPLSQPVDHQAHQTAPPLAPLPTPPSSPSEMAALQLPSSQSSTEAVSPISSPLITSFPTPPRSNSKALKTLGIITDADHGIAINEKAMRILGMSDDSALDKSPTRMNIRTLRRSKTESFIIGGSLERPKRVSKPLPDTPWSPVAPEANSTATSDDANMPNMLAKSAMAANQEGTESSGIETVTVSEESLDAPQPPPKPSPKSPVSPVASETIPTPPRSNTKALKTLGIISEREAGSGIVVNQKAMKILGMDDDAGNIKIASISGESLDRPQPHPKSSPKAPLSSITLETSPTPPRSNTKALKTLGILADDEADNKLLVNQKAMKVLGMDDENGSSKSAARTSIILGGTLERTKRFSSTGTLNRISKSVDEAIKNSKAIRRFSLNSSAPATVTPKVLSAINPVEQASHQIIFSGFLHTTKHPPQNFIRSWKRRYCVLTPGFLYLYHEPRVPDPIKDKDASDVLYVGVGTEVKITEEGRGRGSRAGFGFSVKSGAKVWYFWCDDMQWFGVVDAFSKELSPKKASLGRPKSAESEKSPITLKREDSGVSTSSARLLLTSKLSPDPMSPASPPPTAPLPPVPPKTSLEDQFNPWRHTIQSGILPHPRAVMRRASTPNVSFPHQSISAPVPSLPSNYHRHSDEIRSHSLPRTSSNRATINSAINLLDSMLAEEQKRESVSTLSV</sequence>
<feature type="compositionally biased region" description="Basic and acidic residues" evidence="1">
    <location>
        <begin position="808"/>
        <end position="824"/>
    </location>
</feature>
<dbReference type="Proteomes" id="UP000053201">
    <property type="component" value="Unassembled WGS sequence"/>
</dbReference>
<dbReference type="VEuPathDB" id="FungiDB:SPPG_04912"/>
<gene>
    <name evidence="3" type="ORF">SPPG_04912</name>
</gene>
<dbReference type="OrthoDB" id="2137004at2759"/>
<feature type="compositionally biased region" description="Polar residues" evidence="1">
    <location>
        <begin position="317"/>
        <end position="344"/>
    </location>
</feature>
<proteinExistence type="predicted"/>
<feature type="region of interest" description="Disordered" evidence="1">
    <location>
        <begin position="1"/>
        <end position="39"/>
    </location>
</feature>
<dbReference type="InParanoid" id="A0A0L0HER6"/>
<feature type="region of interest" description="Disordered" evidence="1">
    <location>
        <begin position="160"/>
        <end position="236"/>
    </location>
</feature>
<feature type="compositionally biased region" description="Polar residues" evidence="1">
    <location>
        <begin position="564"/>
        <end position="579"/>
    </location>
</feature>
<dbReference type="Gene3D" id="2.30.29.30">
    <property type="entry name" value="Pleckstrin-homology domain (PH domain)/Phosphotyrosine-binding domain (PTB)"/>
    <property type="match status" value="1"/>
</dbReference>
<feature type="region of interest" description="Disordered" evidence="1">
    <location>
        <begin position="896"/>
        <end position="916"/>
    </location>
</feature>
<dbReference type="InterPro" id="IPR011993">
    <property type="entry name" value="PH-like_dom_sf"/>
</dbReference>
<feature type="compositionally biased region" description="Pro residues" evidence="1">
    <location>
        <begin position="473"/>
        <end position="484"/>
    </location>
</feature>
<feature type="region of interest" description="Disordered" evidence="1">
    <location>
        <begin position="406"/>
        <end position="502"/>
    </location>
</feature>
<feature type="compositionally biased region" description="Polar residues" evidence="1">
    <location>
        <begin position="452"/>
        <end position="467"/>
    </location>
</feature>
<accession>A0A0L0HER6</accession>
<feature type="compositionally biased region" description="Basic and acidic residues" evidence="1">
    <location>
        <begin position="1"/>
        <end position="22"/>
    </location>
</feature>
<name>A0A0L0HER6_SPIPD</name>
<dbReference type="InterPro" id="IPR001849">
    <property type="entry name" value="PH_domain"/>
</dbReference>